<reference evidence="2 3" key="1">
    <citation type="journal article" date="2020" name="Mol. Plant">
        <title>The Chromosome-Based Rubber Tree Genome Provides New Insights into Spurge Genome Evolution and Rubber Biosynthesis.</title>
        <authorList>
            <person name="Liu J."/>
            <person name="Shi C."/>
            <person name="Shi C.C."/>
            <person name="Li W."/>
            <person name="Zhang Q.J."/>
            <person name="Zhang Y."/>
            <person name="Li K."/>
            <person name="Lu H.F."/>
            <person name="Shi C."/>
            <person name="Zhu S.T."/>
            <person name="Xiao Z.Y."/>
            <person name="Nan H."/>
            <person name="Yue Y."/>
            <person name="Zhu X.G."/>
            <person name="Wu Y."/>
            <person name="Hong X.N."/>
            <person name="Fan G.Y."/>
            <person name="Tong Y."/>
            <person name="Zhang D."/>
            <person name="Mao C.L."/>
            <person name="Liu Y.L."/>
            <person name="Hao S.J."/>
            <person name="Liu W.Q."/>
            <person name="Lv M.Q."/>
            <person name="Zhang H.B."/>
            <person name="Liu Y."/>
            <person name="Hu-Tang G.R."/>
            <person name="Wang J.P."/>
            <person name="Wang J.H."/>
            <person name="Sun Y.H."/>
            <person name="Ni S.B."/>
            <person name="Chen W.B."/>
            <person name="Zhang X.C."/>
            <person name="Jiao Y.N."/>
            <person name="Eichler E.E."/>
            <person name="Li G.H."/>
            <person name="Liu X."/>
            <person name="Gao L.Z."/>
        </authorList>
    </citation>
    <scope>NUCLEOTIDE SEQUENCE [LARGE SCALE GENOMIC DNA]</scope>
    <source>
        <strain evidence="3">cv. GT1</strain>
        <tissue evidence="2">Leaf</tissue>
    </source>
</reference>
<evidence type="ECO:0000256" key="1">
    <source>
        <dbReference type="SAM" id="Phobius"/>
    </source>
</evidence>
<feature type="transmembrane region" description="Helical" evidence="1">
    <location>
        <begin position="68"/>
        <end position="88"/>
    </location>
</feature>
<keyword evidence="3" id="KW-1185">Reference proteome</keyword>
<dbReference type="Proteomes" id="UP000467840">
    <property type="component" value="Chromosome 8"/>
</dbReference>
<sequence>MTEASVVATQISSSSAASIIAMKLEYSSSKNTATVNDAKARDWTPMDDDIEVYLLAVRRLVLQLTGPVLFLAPLGFVIAAVTGVFFLGDSLFLSDIVGAIVIVF</sequence>
<evidence type="ECO:0000313" key="3">
    <source>
        <dbReference type="Proteomes" id="UP000467840"/>
    </source>
</evidence>
<gene>
    <name evidence="2" type="ORF">GH714_033994</name>
</gene>
<keyword evidence="1" id="KW-0812">Transmembrane</keyword>
<accession>A0A6A6KMP3</accession>
<comment type="caution">
    <text evidence="2">The sequence shown here is derived from an EMBL/GenBank/DDBJ whole genome shotgun (WGS) entry which is preliminary data.</text>
</comment>
<organism evidence="2 3">
    <name type="scientific">Hevea brasiliensis</name>
    <name type="common">Para rubber tree</name>
    <name type="synonym">Siphonia brasiliensis</name>
    <dbReference type="NCBI Taxonomy" id="3981"/>
    <lineage>
        <taxon>Eukaryota</taxon>
        <taxon>Viridiplantae</taxon>
        <taxon>Streptophyta</taxon>
        <taxon>Embryophyta</taxon>
        <taxon>Tracheophyta</taxon>
        <taxon>Spermatophyta</taxon>
        <taxon>Magnoliopsida</taxon>
        <taxon>eudicotyledons</taxon>
        <taxon>Gunneridae</taxon>
        <taxon>Pentapetalae</taxon>
        <taxon>rosids</taxon>
        <taxon>fabids</taxon>
        <taxon>Malpighiales</taxon>
        <taxon>Euphorbiaceae</taxon>
        <taxon>Crotonoideae</taxon>
        <taxon>Micrandreae</taxon>
        <taxon>Hevea</taxon>
    </lineage>
</organism>
<keyword evidence="1" id="KW-0472">Membrane</keyword>
<name>A0A6A6KMP3_HEVBR</name>
<keyword evidence="1" id="KW-1133">Transmembrane helix</keyword>
<dbReference type="EMBL" id="JAAGAX010000016">
    <property type="protein sequence ID" value="KAF2289283.1"/>
    <property type="molecule type" value="Genomic_DNA"/>
</dbReference>
<dbReference type="AlphaFoldDB" id="A0A6A6KMP3"/>
<proteinExistence type="predicted"/>
<evidence type="ECO:0000313" key="2">
    <source>
        <dbReference type="EMBL" id="KAF2289283.1"/>
    </source>
</evidence>
<protein>
    <submittedName>
        <fullName evidence="2">Uncharacterized protein</fullName>
    </submittedName>
</protein>